<keyword evidence="3" id="KW-1185">Reference proteome</keyword>
<gene>
    <name evidence="2" type="ORF">HPBE_LOCUS9481</name>
</gene>
<dbReference type="EMBL" id="UZAH01026452">
    <property type="protein sequence ID" value="VDO80960.1"/>
    <property type="molecule type" value="Genomic_DNA"/>
</dbReference>
<accession>A0A3P7Y0C6</accession>
<evidence type="ECO:0000313" key="3">
    <source>
        <dbReference type="Proteomes" id="UP000050761"/>
    </source>
</evidence>
<feature type="compositionally biased region" description="Low complexity" evidence="1">
    <location>
        <begin position="48"/>
        <end position="60"/>
    </location>
</feature>
<evidence type="ECO:0000313" key="2">
    <source>
        <dbReference type="EMBL" id="VDO80960.1"/>
    </source>
</evidence>
<protein>
    <submittedName>
        <fullName evidence="4">BLVR domain-containing protein</fullName>
    </submittedName>
</protein>
<dbReference type="Proteomes" id="UP000050761">
    <property type="component" value="Unassembled WGS sequence"/>
</dbReference>
<feature type="compositionally biased region" description="Basic and acidic residues" evidence="1">
    <location>
        <begin position="36"/>
        <end position="47"/>
    </location>
</feature>
<sequence length="137" mass="15644">MEAKCAQREKDACATGNGTPNSPDTAAKVVAQTIPAKDEKVEKESKPVKAAKGPKPGEGVMATPYFDDPSSEERKRKKKRVFVREGEREILREQRNPADEDEREERKEKKKEKEEKHDNVFDYKLDRTQGPDEDTKK</sequence>
<evidence type="ECO:0000256" key="1">
    <source>
        <dbReference type="SAM" id="MobiDB-lite"/>
    </source>
</evidence>
<proteinExistence type="predicted"/>
<feature type="region of interest" description="Disordered" evidence="1">
    <location>
        <begin position="1"/>
        <end position="137"/>
    </location>
</feature>
<reference evidence="4" key="2">
    <citation type="submission" date="2019-09" db="UniProtKB">
        <authorList>
            <consortium name="WormBaseParasite"/>
        </authorList>
    </citation>
    <scope>IDENTIFICATION</scope>
</reference>
<dbReference type="AlphaFoldDB" id="A0A183FPF2"/>
<feature type="compositionally biased region" description="Basic and acidic residues" evidence="1">
    <location>
        <begin position="82"/>
        <end position="137"/>
    </location>
</feature>
<name>A0A183FPF2_HELPZ</name>
<organism evidence="3 4">
    <name type="scientific">Heligmosomoides polygyrus</name>
    <name type="common">Parasitic roundworm</name>
    <dbReference type="NCBI Taxonomy" id="6339"/>
    <lineage>
        <taxon>Eukaryota</taxon>
        <taxon>Metazoa</taxon>
        <taxon>Ecdysozoa</taxon>
        <taxon>Nematoda</taxon>
        <taxon>Chromadorea</taxon>
        <taxon>Rhabditida</taxon>
        <taxon>Rhabditina</taxon>
        <taxon>Rhabditomorpha</taxon>
        <taxon>Strongyloidea</taxon>
        <taxon>Heligmosomidae</taxon>
        <taxon>Heligmosomoides</taxon>
    </lineage>
</organism>
<reference evidence="2 3" key="1">
    <citation type="submission" date="2018-11" db="EMBL/GenBank/DDBJ databases">
        <authorList>
            <consortium name="Pathogen Informatics"/>
        </authorList>
    </citation>
    <scope>NUCLEOTIDE SEQUENCE [LARGE SCALE GENOMIC DNA]</scope>
</reference>
<feature type="compositionally biased region" description="Basic and acidic residues" evidence="1">
    <location>
        <begin position="1"/>
        <end position="12"/>
    </location>
</feature>
<accession>A0A183FPF2</accession>
<dbReference type="WBParaSite" id="HPBE_0000948001-mRNA-1">
    <property type="protein sequence ID" value="HPBE_0000948001-mRNA-1"/>
    <property type="gene ID" value="HPBE_0000948001"/>
</dbReference>
<evidence type="ECO:0000313" key="4">
    <source>
        <dbReference type="WBParaSite" id="HPBE_0000948001-mRNA-1"/>
    </source>
</evidence>